<keyword evidence="1 4" id="KW-0812">Transmembrane</keyword>
<evidence type="ECO:0000256" key="2">
    <source>
        <dbReference type="ARBA" id="ARBA00022989"/>
    </source>
</evidence>
<dbReference type="InterPro" id="IPR011701">
    <property type="entry name" value="MFS"/>
</dbReference>
<feature type="transmembrane region" description="Helical" evidence="4">
    <location>
        <begin position="39"/>
        <end position="62"/>
    </location>
</feature>
<evidence type="ECO:0000256" key="3">
    <source>
        <dbReference type="ARBA" id="ARBA00023136"/>
    </source>
</evidence>
<dbReference type="InterPro" id="IPR036259">
    <property type="entry name" value="MFS_trans_sf"/>
</dbReference>
<evidence type="ECO:0000259" key="5">
    <source>
        <dbReference type="PROSITE" id="PS50850"/>
    </source>
</evidence>
<reference evidence="6 9" key="2">
    <citation type="submission" date="2020-11" db="EMBL/GenBank/DDBJ databases">
        <title>Enhanced detection system for hospital associated transmission using whole genome sequencing surveillance.</title>
        <authorList>
            <person name="Harrison L.H."/>
            <person name="Van Tyne D."/>
            <person name="Marsh J.W."/>
            <person name="Griffith M.P."/>
            <person name="Snyder D.J."/>
            <person name="Cooper V.S."/>
            <person name="Mustapha M."/>
        </authorList>
    </citation>
    <scope>NUCLEOTIDE SEQUENCE [LARGE SCALE GENOMIC DNA]</scope>
    <source>
        <strain evidence="6 9">SER00230</strain>
    </source>
</reference>
<feature type="transmembrane region" description="Helical" evidence="4">
    <location>
        <begin position="282"/>
        <end position="299"/>
    </location>
</feature>
<dbReference type="Proteomes" id="UP000624159">
    <property type="component" value="Unassembled WGS sequence"/>
</dbReference>
<feature type="transmembrane region" description="Helical" evidence="4">
    <location>
        <begin position="371"/>
        <end position="388"/>
    </location>
</feature>
<dbReference type="GO" id="GO:0022857">
    <property type="term" value="F:transmembrane transporter activity"/>
    <property type="evidence" value="ECO:0007669"/>
    <property type="project" value="InterPro"/>
</dbReference>
<evidence type="ECO:0000313" key="9">
    <source>
        <dbReference type="Proteomes" id="UP000624159"/>
    </source>
</evidence>
<keyword evidence="9" id="KW-1185">Reference proteome</keyword>
<keyword evidence="3 4" id="KW-0472">Membrane</keyword>
<feature type="transmembrane region" description="Helical" evidence="4">
    <location>
        <begin position="136"/>
        <end position="155"/>
    </location>
</feature>
<dbReference type="PANTHER" id="PTHR23546">
    <property type="entry name" value="TRANSPORT PROTEIN"/>
    <property type="match status" value="1"/>
</dbReference>
<dbReference type="SUPFAM" id="SSF103473">
    <property type="entry name" value="MFS general substrate transporter"/>
    <property type="match status" value="1"/>
</dbReference>
<dbReference type="Pfam" id="PF07690">
    <property type="entry name" value="MFS_1"/>
    <property type="match status" value="1"/>
</dbReference>
<dbReference type="AlphaFoldDB" id="A0A448SY37"/>
<sequence length="411" mass="44520">MKGFPPLINTLLATSLVLTIGRGITLPFIAIYLSEHFRLLPTGVGVILGCSLSIGIITSLYGGYLVDKFSKNTLMVAAIVLYGLSFFLMPSIARPGGMVALLAVLHTTYSVLSITIKACFAEWLPVAQRTRAFSMNYTLINVGWAIGSSLGVWVAGFGVLLPFYLSGGLTLLVVIVLHLRLRRSSSPPAAAGVSAPLPASFRQTFGILRRDRRLIFFTLGSTLGAVVFGQFTGYLSQYLIIATNAEFAYRVIGLVMLVNACMVIALQYLLSRGMRQDNMLRWLAFGTLFFVLGLLGFALAGQSLWLWALAMAVFTLGEIIVIPVEYMFIDFIAPAHLKGSYYGMQNLSNLGGAANPVLCGLLLSYAAPPLMFAMLIAAALFSLLFFFLGHRLAQRQPTEPLAEQASSTLNS</sequence>
<feature type="transmembrane region" description="Helical" evidence="4">
    <location>
        <begin position="161"/>
        <end position="179"/>
    </location>
</feature>
<name>A0A448SY37_SERRU</name>
<dbReference type="EMBL" id="JADULK010000001">
    <property type="protein sequence ID" value="MBH1928421.1"/>
    <property type="molecule type" value="Genomic_DNA"/>
</dbReference>
<dbReference type="RefSeq" id="WP_126533451.1">
    <property type="nucleotide sequence ID" value="NZ_JADULK010000001.1"/>
</dbReference>
<feature type="transmembrane region" description="Helical" evidence="4">
    <location>
        <begin position="74"/>
        <end position="93"/>
    </location>
</feature>
<dbReference type="EMBL" id="LR134493">
    <property type="protein sequence ID" value="VEI72617.1"/>
    <property type="molecule type" value="Genomic_DNA"/>
</dbReference>
<organism evidence="7 8">
    <name type="scientific">Serratia rubidaea</name>
    <name type="common">Serratia marinorubra</name>
    <dbReference type="NCBI Taxonomy" id="61652"/>
    <lineage>
        <taxon>Bacteria</taxon>
        <taxon>Pseudomonadati</taxon>
        <taxon>Pseudomonadota</taxon>
        <taxon>Gammaproteobacteria</taxon>
        <taxon>Enterobacterales</taxon>
        <taxon>Yersiniaceae</taxon>
        <taxon>Serratia</taxon>
    </lineage>
</organism>
<evidence type="ECO:0000313" key="6">
    <source>
        <dbReference type="EMBL" id="MBH1928421.1"/>
    </source>
</evidence>
<evidence type="ECO:0000256" key="4">
    <source>
        <dbReference type="SAM" id="Phobius"/>
    </source>
</evidence>
<keyword evidence="2 4" id="KW-1133">Transmembrane helix</keyword>
<evidence type="ECO:0000313" key="7">
    <source>
        <dbReference type="EMBL" id="VEI72617.1"/>
    </source>
</evidence>
<feature type="transmembrane region" description="Helical" evidence="4">
    <location>
        <begin position="247"/>
        <end position="270"/>
    </location>
</feature>
<feature type="transmembrane region" description="Helical" evidence="4">
    <location>
        <begin position="347"/>
        <end position="365"/>
    </location>
</feature>
<evidence type="ECO:0000256" key="1">
    <source>
        <dbReference type="ARBA" id="ARBA00022692"/>
    </source>
</evidence>
<feature type="transmembrane region" description="Helical" evidence="4">
    <location>
        <begin position="12"/>
        <end position="33"/>
    </location>
</feature>
<dbReference type="Proteomes" id="UP000281904">
    <property type="component" value="Chromosome"/>
</dbReference>
<gene>
    <name evidence="6" type="ORF">I5U13_01910</name>
    <name evidence="7" type="ORF">NCTC10036_04756</name>
</gene>
<reference evidence="7 8" key="1">
    <citation type="submission" date="2018-12" db="EMBL/GenBank/DDBJ databases">
        <authorList>
            <consortium name="Pathogen Informatics"/>
        </authorList>
    </citation>
    <scope>NUCLEOTIDE SEQUENCE [LARGE SCALE GENOMIC DNA]</scope>
    <source>
        <strain evidence="7 8">NCTC10036</strain>
    </source>
</reference>
<feature type="domain" description="Major facilitator superfamily (MFS) profile" evidence="5">
    <location>
        <begin position="7"/>
        <end position="394"/>
    </location>
</feature>
<proteinExistence type="predicted"/>
<evidence type="ECO:0000313" key="8">
    <source>
        <dbReference type="Proteomes" id="UP000281904"/>
    </source>
</evidence>
<dbReference type="PANTHER" id="PTHR23546:SF1">
    <property type="entry name" value="MEMBRANE PROTEIN"/>
    <property type="match status" value="1"/>
</dbReference>
<accession>A0A448SY37</accession>
<dbReference type="InterPro" id="IPR020846">
    <property type="entry name" value="MFS_dom"/>
</dbReference>
<feature type="transmembrane region" description="Helical" evidence="4">
    <location>
        <begin position="214"/>
        <end position="235"/>
    </location>
</feature>
<feature type="transmembrane region" description="Helical" evidence="4">
    <location>
        <begin position="305"/>
        <end position="326"/>
    </location>
</feature>
<dbReference type="PROSITE" id="PS50850">
    <property type="entry name" value="MFS"/>
    <property type="match status" value="1"/>
</dbReference>
<protein>
    <submittedName>
        <fullName evidence="6">MFS transporter</fullName>
    </submittedName>
    <submittedName>
        <fullName evidence="7">Putative transporter</fullName>
    </submittedName>
</protein>
<feature type="transmembrane region" description="Helical" evidence="4">
    <location>
        <begin position="99"/>
        <end position="124"/>
    </location>
</feature>
<dbReference type="Gene3D" id="1.20.1250.20">
    <property type="entry name" value="MFS general substrate transporter like domains"/>
    <property type="match status" value="1"/>
</dbReference>